<dbReference type="Proteomes" id="UP000323632">
    <property type="component" value="Unassembled WGS sequence"/>
</dbReference>
<dbReference type="PANTHER" id="PTHR21600">
    <property type="entry name" value="MITOCHONDRIAL RNA PSEUDOURIDINE SYNTHASE"/>
    <property type="match status" value="1"/>
</dbReference>
<protein>
    <recommendedName>
        <fullName evidence="4">Pseudouridine synthase</fullName>
        <ecNumber evidence="4">5.4.99.-</ecNumber>
    </recommendedName>
</protein>
<comment type="catalytic activity">
    <reaction evidence="4">
        <text>a uridine in RNA = a pseudouridine in RNA</text>
        <dbReference type="Rhea" id="RHEA:48348"/>
        <dbReference type="Rhea" id="RHEA-COMP:12068"/>
        <dbReference type="Rhea" id="RHEA-COMP:12069"/>
        <dbReference type="ChEBI" id="CHEBI:65314"/>
        <dbReference type="ChEBI" id="CHEBI:65315"/>
    </reaction>
</comment>
<dbReference type="InterPro" id="IPR050188">
    <property type="entry name" value="RluA_PseudoU_synthase"/>
</dbReference>
<dbReference type="InterPro" id="IPR006224">
    <property type="entry name" value="PsdUridine_synth_RluA-like_CS"/>
</dbReference>
<dbReference type="CDD" id="cd02869">
    <property type="entry name" value="PseudoU_synth_RluA_like"/>
    <property type="match status" value="1"/>
</dbReference>
<dbReference type="EC" id="5.4.99.-" evidence="4"/>
<dbReference type="SUPFAM" id="SSF55120">
    <property type="entry name" value="Pseudouridine synthase"/>
    <property type="match status" value="1"/>
</dbReference>
<feature type="domain" description="Pseudouridine synthase RsuA/RluA-like" evidence="5">
    <location>
        <begin position="12"/>
        <end position="157"/>
    </location>
</feature>
<dbReference type="GO" id="GO:0000455">
    <property type="term" value="P:enzyme-directed rRNA pseudouridine synthesis"/>
    <property type="evidence" value="ECO:0007669"/>
    <property type="project" value="TreeGrafter"/>
</dbReference>
<dbReference type="GO" id="GO:0009982">
    <property type="term" value="F:pseudouridine synthase activity"/>
    <property type="evidence" value="ECO:0007669"/>
    <property type="project" value="InterPro"/>
</dbReference>
<feature type="active site" evidence="3">
    <location>
        <position position="53"/>
    </location>
</feature>
<evidence type="ECO:0000256" key="2">
    <source>
        <dbReference type="ARBA" id="ARBA00023235"/>
    </source>
</evidence>
<comment type="caution">
    <text evidence="6">The sequence shown here is derived from an EMBL/GenBank/DDBJ whole genome shotgun (WGS) entry which is preliminary data.</text>
</comment>
<reference evidence="6 7" key="1">
    <citation type="submission" date="2019-09" db="EMBL/GenBank/DDBJ databases">
        <title>Genome sequence and assembly of Taibaiella sp.</title>
        <authorList>
            <person name="Chhetri G."/>
        </authorList>
    </citation>
    <scope>NUCLEOTIDE SEQUENCE [LARGE SCALE GENOMIC DNA]</scope>
    <source>
        <strain evidence="6 7">KVB11</strain>
    </source>
</reference>
<sequence>MKFEIVYEDEDIVAYNKPSGLLSIPDRYNAEIPCLYHMAAKNYDKLFVVHRLDKDTSGLIVFAKNEESHKYMSQLFESRDVEKYYLAIVNGKPFKDKGSIVAPIAEHPNHKGRMSIQKKGRFAHTDYELQKSWNQFSLLKLRIHTGRTHQIRVHMQHLGNPVVCDPFYGSGGTLLLSSIKKKFKLAENAEEERPLLSRLALHASQLKFINQKGEKQTIDAPLPKDLAVTIKQLDKWG</sequence>
<dbReference type="GO" id="GO:0140098">
    <property type="term" value="F:catalytic activity, acting on RNA"/>
    <property type="evidence" value="ECO:0007669"/>
    <property type="project" value="UniProtKB-ARBA"/>
</dbReference>
<evidence type="ECO:0000313" key="7">
    <source>
        <dbReference type="Proteomes" id="UP000323632"/>
    </source>
</evidence>
<dbReference type="PANTHER" id="PTHR21600:SF44">
    <property type="entry name" value="RIBOSOMAL LARGE SUBUNIT PSEUDOURIDINE SYNTHASE D"/>
    <property type="match status" value="1"/>
</dbReference>
<dbReference type="InterPro" id="IPR006225">
    <property type="entry name" value="PsdUridine_synth_RluC/D"/>
</dbReference>
<dbReference type="NCBIfam" id="TIGR00005">
    <property type="entry name" value="rluA_subfam"/>
    <property type="match status" value="1"/>
</dbReference>
<accession>A0A5M6CI73</accession>
<evidence type="ECO:0000259" key="5">
    <source>
        <dbReference type="Pfam" id="PF00849"/>
    </source>
</evidence>
<organism evidence="6 7">
    <name type="scientific">Taibaiella lutea</name>
    <dbReference type="NCBI Taxonomy" id="2608001"/>
    <lineage>
        <taxon>Bacteria</taxon>
        <taxon>Pseudomonadati</taxon>
        <taxon>Bacteroidota</taxon>
        <taxon>Chitinophagia</taxon>
        <taxon>Chitinophagales</taxon>
        <taxon>Chitinophagaceae</taxon>
        <taxon>Taibaiella</taxon>
    </lineage>
</organism>
<dbReference type="Gene3D" id="3.30.2350.10">
    <property type="entry name" value="Pseudouridine synthase"/>
    <property type="match status" value="1"/>
</dbReference>
<dbReference type="AlphaFoldDB" id="A0A5M6CI73"/>
<evidence type="ECO:0000256" key="1">
    <source>
        <dbReference type="ARBA" id="ARBA00010876"/>
    </source>
</evidence>
<dbReference type="InterPro" id="IPR006145">
    <property type="entry name" value="PsdUridine_synth_RsuA/RluA"/>
</dbReference>
<name>A0A5M6CI73_9BACT</name>
<dbReference type="RefSeq" id="WP_150033399.1">
    <property type="nucleotide sequence ID" value="NZ_VWSH01000003.1"/>
</dbReference>
<keyword evidence="7" id="KW-1185">Reference proteome</keyword>
<dbReference type="EMBL" id="VWSH01000003">
    <property type="protein sequence ID" value="KAA5533652.1"/>
    <property type="molecule type" value="Genomic_DNA"/>
</dbReference>
<evidence type="ECO:0000256" key="3">
    <source>
        <dbReference type="PIRSR" id="PIRSR606225-1"/>
    </source>
</evidence>
<dbReference type="Pfam" id="PF00849">
    <property type="entry name" value="PseudoU_synth_2"/>
    <property type="match status" value="1"/>
</dbReference>
<comment type="similarity">
    <text evidence="1 4">Belongs to the pseudouridine synthase RluA family.</text>
</comment>
<proteinExistence type="inferred from homology"/>
<evidence type="ECO:0000256" key="4">
    <source>
        <dbReference type="RuleBase" id="RU362028"/>
    </source>
</evidence>
<comment type="function">
    <text evidence="4">Responsible for synthesis of pseudouridine from uracil.</text>
</comment>
<dbReference type="GO" id="GO:0003723">
    <property type="term" value="F:RNA binding"/>
    <property type="evidence" value="ECO:0007669"/>
    <property type="project" value="InterPro"/>
</dbReference>
<evidence type="ECO:0000313" key="6">
    <source>
        <dbReference type="EMBL" id="KAA5533652.1"/>
    </source>
</evidence>
<gene>
    <name evidence="6" type="ORF">F0919_14035</name>
</gene>
<dbReference type="PROSITE" id="PS01129">
    <property type="entry name" value="PSI_RLU"/>
    <property type="match status" value="1"/>
</dbReference>
<dbReference type="InterPro" id="IPR020103">
    <property type="entry name" value="PsdUridine_synth_cat_dom_sf"/>
</dbReference>
<keyword evidence="2 4" id="KW-0413">Isomerase</keyword>